<reference evidence="2" key="1">
    <citation type="submission" date="2021-01" db="EMBL/GenBank/DDBJ databases">
        <authorList>
            <person name="Kaushik A."/>
        </authorList>
    </citation>
    <scope>NUCLEOTIDE SEQUENCE</scope>
    <source>
        <strain evidence="2">AG4-R118</strain>
    </source>
</reference>
<evidence type="ECO:0000256" key="1">
    <source>
        <dbReference type="SAM" id="MobiDB-lite"/>
    </source>
</evidence>
<feature type="region of interest" description="Disordered" evidence="1">
    <location>
        <begin position="254"/>
        <end position="294"/>
    </location>
</feature>
<feature type="compositionally biased region" description="Acidic residues" evidence="1">
    <location>
        <begin position="281"/>
        <end position="292"/>
    </location>
</feature>
<protein>
    <submittedName>
        <fullName evidence="2">Uncharacterized protein</fullName>
    </submittedName>
</protein>
<sequence>YSLSFSRRPSQFTLIMAAVLPVAPVVPSQPYSSPAPRRMPRRLTISITNNPPNFSSLAPLSSPSSSGSSSSDDESPSMPPPGLGGRRLSASRTSTPTPKVNPYAAGGALCELAEISEPTVTPAPAARPRLLPQSTSFFVQTPAPTPSRPASATPKKVNPYATGGALSETPTPTPTPKPASRESKPMSRPLNLRVLTARQIQDMAQAAQAAHNNQVQARMVAESILNRVRRRSQRRRFPRFGGVVGFGQPASSPLRKLAFDESDVSDDSGSSDGGSAHGDWSSEDGSDSESLEEWERQLDHVSWFVDNGFD</sequence>
<evidence type="ECO:0000313" key="3">
    <source>
        <dbReference type="Proteomes" id="UP000663888"/>
    </source>
</evidence>
<name>A0A8H3CM44_9AGAM</name>
<feature type="region of interest" description="Disordered" evidence="1">
    <location>
        <begin position="137"/>
        <end position="188"/>
    </location>
</feature>
<dbReference type="EMBL" id="CAJMWX010001440">
    <property type="protein sequence ID" value="CAE6488883.1"/>
    <property type="molecule type" value="Genomic_DNA"/>
</dbReference>
<dbReference type="Proteomes" id="UP000663888">
    <property type="component" value="Unassembled WGS sequence"/>
</dbReference>
<comment type="caution">
    <text evidence="2">The sequence shown here is derived from an EMBL/GenBank/DDBJ whole genome shotgun (WGS) entry which is preliminary data.</text>
</comment>
<dbReference type="AlphaFoldDB" id="A0A8H3CM44"/>
<feature type="non-terminal residue" evidence="2">
    <location>
        <position position="1"/>
    </location>
</feature>
<evidence type="ECO:0000313" key="2">
    <source>
        <dbReference type="EMBL" id="CAE6488883.1"/>
    </source>
</evidence>
<feature type="compositionally biased region" description="Low complexity" evidence="1">
    <location>
        <begin position="51"/>
        <end position="70"/>
    </location>
</feature>
<gene>
    <name evidence="2" type="ORF">RDB_LOCUS136059</name>
</gene>
<proteinExistence type="predicted"/>
<organism evidence="2 3">
    <name type="scientific">Rhizoctonia solani</name>
    <dbReference type="NCBI Taxonomy" id="456999"/>
    <lineage>
        <taxon>Eukaryota</taxon>
        <taxon>Fungi</taxon>
        <taxon>Dikarya</taxon>
        <taxon>Basidiomycota</taxon>
        <taxon>Agaricomycotina</taxon>
        <taxon>Agaricomycetes</taxon>
        <taxon>Cantharellales</taxon>
        <taxon>Ceratobasidiaceae</taxon>
        <taxon>Rhizoctonia</taxon>
    </lineage>
</organism>
<accession>A0A8H3CM44</accession>
<feature type="region of interest" description="Disordered" evidence="1">
    <location>
        <begin position="45"/>
        <end position="102"/>
    </location>
</feature>